<dbReference type="Proteomes" id="UP000005824">
    <property type="component" value="Unassembled WGS sequence"/>
</dbReference>
<dbReference type="GO" id="GO:0003676">
    <property type="term" value="F:nucleic acid binding"/>
    <property type="evidence" value="ECO:0007669"/>
    <property type="project" value="InterPro"/>
</dbReference>
<name>B4CYQ4_9BACT</name>
<dbReference type="InterPro" id="IPR038763">
    <property type="entry name" value="DHH_sf"/>
</dbReference>
<protein>
    <submittedName>
        <fullName evidence="3">Phosphoesterase RecJ domain protein</fullName>
    </submittedName>
</protein>
<dbReference type="InterPro" id="IPR001667">
    <property type="entry name" value="DDH_dom"/>
</dbReference>
<dbReference type="PANTHER" id="PTHR47618:SF1">
    <property type="entry name" value="BIFUNCTIONAL OLIGORIBONUCLEASE AND PAP PHOSPHATASE NRNA"/>
    <property type="match status" value="1"/>
</dbReference>
<dbReference type="RefSeq" id="WP_006979118.1">
    <property type="nucleotide sequence ID" value="NZ_ABVL01000004.1"/>
</dbReference>
<dbReference type="AlphaFoldDB" id="B4CYQ4"/>
<dbReference type="PANTHER" id="PTHR47618">
    <property type="entry name" value="BIFUNCTIONAL OLIGORIBONUCLEASE AND PAP PHOSPHATASE NRNA"/>
    <property type="match status" value="1"/>
</dbReference>
<organism evidence="3 4">
    <name type="scientific">Chthoniobacter flavus Ellin428</name>
    <dbReference type="NCBI Taxonomy" id="497964"/>
    <lineage>
        <taxon>Bacteria</taxon>
        <taxon>Pseudomonadati</taxon>
        <taxon>Verrucomicrobiota</taxon>
        <taxon>Spartobacteria</taxon>
        <taxon>Chthoniobacterales</taxon>
        <taxon>Chthoniobacteraceae</taxon>
        <taxon>Chthoniobacter</taxon>
    </lineage>
</organism>
<dbReference type="STRING" id="497964.CfE428DRAFT_1792"/>
<evidence type="ECO:0000313" key="3">
    <source>
        <dbReference type="EMBL" id="EDY20595.1"/>
    </source>
</evidence>
<dbReference type="Gene3D" id="3.90.1640.10">
    <property type="entry name" value="inorganic pyrophosphatase (n-terminal core)"/>
    <property type="match status" value="1"/>
</dbReference>
<evidence type="ECO:0000259" key="2">
    <source>
        <dbReference type="Pfam" id="PF02272"/>
    </source>
</evidence>
<dbReference type="InParanoid" id="B4CYQ4"/>
<dbReference type="eggNOG" id="COG0618">
    <property type="taxonomic scope" value="Bacteria"/>
</dbReference>
<gene>
    <name evidence="3" type="ORF">CfE428DRAFT_1792</name>
</gene>
<dbReference type="Gene3D" id="3.10.310.30">
    <property type="match status" value="1"/>
</dbReference>
<dbReference type="InterPro" id="IPR003156">
    <property type="entry name" value="DHHA1_dom"/>
</dbReference>
<accession>B4CYQ4</accession>
<sequence>MQSNHALAEIAEVLRTRNRFVVMSHARPDGDALGCTIATALCLKQLGKDVTAWNEDGVPEKFRYLPGHEMVLRPPAEPQNFEVAIVLDNAVKTRAGKAVEAVAQADVWINIDHHITNEGYGDFSYIDATAPATGQILFELFREQELPLTYAMADNLFVAISTDTGSFQYPSTTARTYEIGADLIRAGVNVGELSQKMYESYPRRRLELLRELLNVLRFSSNDRVASFALSAETTKKLGIQADDTEGLIDYIRSINGVVAAAFFDEIGDGRVRVSLRSKSPRINVSKVCQLFGGGGHMLAAGARVKGSLAEVQEKVLHAIDHEFDQP</sequence>
<feature type="domain" description="DHHA1" evidence="2">
    <location>
        <begin position="236"/>
        <end position="322"/>
    </location>
</feature>
<keyword evidence="4" id="KW-1185">Reference proteome</keyword>
<dbReference type="Pfam" id="PF01368">
    <property type="entry name" value="DHH"/>
    <property type="match status" value="1"/>
</dbReference>
<reference evidence="3 4" key="1">
    <citation type="journal article" date="2011" name="J. Bacteriol.">
        <title>Genome sequence of Chthoniobacter flavus Ellin428, an aerobic heterotrophic soil bacterium.</title>
        <authorList>
            <person name="Kant R."/>
            <person name="van Passel M.W."/>
            <person name="Palva A."/>
            <person name="Lucas S."/>
            <person name="Lapidus A."/>
            <person name="Glavina Del Rio T."/>
            <person name="Dalin E."/>
            <person name="Tice H."/>
            <person name="Bruce D."/>
            <person name="Goodwin L."/>
            <person name="Pitluck S."/>
            <person name="Larimer F.W."/>
            <person name="Land M.L."/>
            <person name="Hauser L."/>
            <person name="Sangwan P."/>
            <person name="de Vos W.M."/>
            <person name="Janssen P.H."/>
            <person name="Smidt H."/>
        </authorList>
    </citation>
    <scope>NUCLEOTIDE SEQUENCE [LARGE SCALE GENOMIC DNA]</scope>
    <source>
        <strain evidence="3 4">Ellin428</strain>
    </source>
</reference>
<comment type="caution">
    <text evidence="3">The sequence shown here is derived from an EMBL/GenBank/DDBJ whole genome shotgun (WGS) entry which is preliminary data.</text>
</comment>
<dbReference type="EMBL" id="ABVL01000004">
    <property type="protein sequence ID" value="EDY20595.1"/>
    <property type="molecule type" value="Genomic_DNA"/>
</dbReference>
<evidence type="ECO:0000313" key="4">
    <source>
        <dbReference type="Proteomes" id="UP000005824"/>
    </source>
</evidence>
<dbReference type="Pfam" id="PF02272">
    <property type="entry name" value="DHHA1"/>
    <property type="match status" value="1"/>
</dbReference>
<evidence type="ECO:0000259" key="1">
    <source>
        <dbReference type="Pfam" id="PF01368"/>
    </source>
</evidence>
<proteinExistence type="predicted"/>
<dbReference type="SUPFAM" id="SSF64182">
    <property type="entry name" value="DHH phosphoesterases"/>
    <property type="match status" value="1"/>
</dbReference>
<feature type="domain" description="DDH" evidence="1">
    <location>
        <begin position="20"/>
        <end position="160"/>
    </location>
</feature>
<dbReference type="InterPro" id="IPR051319">
    <property type="entry name" value="Oligoribo/pAp-PDE_c-di-AMP_PDE"/>
</dbReference>